<gene>
    <name evidence="2" type="ORF">NPIL_31201</name>
</gene>
<proteinExistence type="predicted"/>
<keyword evidence="1" id="KW-1133">Transmembrane helix</keyword>
<keyword evidence="1" id="KW-0812">Transmembrane</keyword>
<feature type="transmembrane region" description="Helical" evidence="1">
    <location>
        <begin position="12"/>
        <end position="29"/>
    </location>
</feature>
<reference evidence="2" key="1">
    <citation type="submission" date="2020-08" db="EMBL/GenBank/DDBJ databases">
        <title>Multicomponent nature underlies the extraordinary mechanical properties of spider dragline silk.</title>
        <authorList>
            <person name="Kono N."/>
            <person name="Nakamura H."/>
            <person name="Mori M."/>
            <person name="Yoshida Y."/>
            <person name="Ohtoshi R."/>
            <person name="Malay A.D."/>
            <person name="Moran D.A.P."/>
            <person name="Tomita M."/>
            <person name="Numata K."/>
            <person name="Arakawa K."/>
        </authorList>
    </citation>
    <scope>NUCLEOTIDE SEQUENCE</scope>
</reference>
<keyword evidence="1" id="KW-0472">Membrane</keyword>
<feature type="transmembrane region" description="Helical" evidence="1">
    <location>
        <begin position="35"/>
        <end position="60"/>
    </location>
</feature>
<dbReference type="EMBL" id="BMAW01041455">
    <property type="protein sequence ID" value="GFS28650.1"/>
    <property type="molecule type" value="Genomic_DNA"/>
</dbReference>
<accession>A0A8X6I367</accession>
<keyword evidence="3" id="KW-1185">Reference proteome</keyword>
<dbReference type="AlphaFoldDB" id="A0A8X6I367"/>
<organism evidence="2 3">
    <name type="scientific">Nephila pilipes</name>
    <name type="common">Giant wood spider</name>
    <name type="synonym">Nephila maculata</name>
    <dbReference type="NCBI Taxonomy" id="299642"/>
    <lineage>
        <taxon>Eukaryota</taxon>
        <taxon>Metazoa</taxon>
        <taxon>Ecdysozoa</taxon>
        <taxon>Arthropoda</taxon>
        <taxon>Chelicerata</taxon>
        <taxon>Arachnida</taxon>
        <taxon>Araneae</taxon>
        <taxon>Araneomorphae</taxon>
        <taxon>Entelegynae</taxon>
        <taxon>Araneoidea</taxon>
        <taxon>Nephilidae</taxon>
        <taxon>Nephila</taxon>
    </lineage>
</organism>
<evidence type="ECO:0000313" key="3">
    <source>
        <dbReference type="Proteomes" id="UP000887013"/>
    </source>
</evidence>
<protein>
    <submittedName>
        <fullName evidence="2">Uncharacterized protein</fullName>
    </submittedName>
</protein>
<comment type="caution">
    <text evidence="2">The sequence shown here is derived from an EMBL/GenBank/DDBJ whole genome shotgun (WGS) entry which is preliminary data.</text>
</comment>
<evidence type="ECO:0000313" key="2">
    <source>
        <dbReference type="EMBL" id="GFS28650.1"/>
    </source>
</evidence>
<sequence length="104" mass="11739">MDVLRYRSVQHLDGSSGCCVWFLCRWMLLTDLMCSFGSVMLGISCLVDTLVGITAIIPVVPRLAGTLKHRYFSTTTWLFWMDIVYKISCSDRSLPYVDHDAPAA</sequence>
<evidence type="ECO:0000256" key="1">
    <source>
        <dbReference type="SAM" id="Phobius"/>
    </source>
</evidence>
<name>A0A8X6I367_NEPPI</name>
<dbReference type="Proteomes" id="UP000887013">
    <property type="component" value="Unassembled WGS sequence"/>
</dbReference>